<dbReference type="InterPro" id="IPR007138">
    <property type="entry name" value="ABM_dom"/>
</dbReference>
<dbReference type="Gene3D" id="3.30.70.100">
    <property type="match status" value="1"/>
</dbReference>
<sequence>MVTVIAKITAKKDKINEVEKLLQSLIAPTLMEIGCKQYDLYRNITDNNIFFFHEIWNHKKYLDIHLKTERFLKTTQEITPLLECPIEISLVNKIIN</sequence>
<keyword evidence="2" id="KW-0503">Monooxygenase</keyword>
<dbReference type="GO" id="GO:0004497">
    <property type="term" value="F:monooxygenase activity"/>
    <property type="evidence" value="ECO:0007669"/>
    <property type="project" value="UniProtKB-KW"/>
</dbReference>
<dbReference type="OrthoDB" id="9806189at2"/>
<dbReference type="InterPro" id="IPR050744">
    <property type="entry name" value="AI-2_Isomerase_LsrG"/>
</dbReference>
<evidence type="ECO:0000313" key="3">
    <source>
        <dbReference type="Proteomes" id="UP000319499"/>
    </source>
</evidence>
<dbReference type="AlphaFoldDB" id="A0A563DEZ0"/>
<dbReference type="Proteomes" id="UP000319499">
    <property type="component" value="Unassembled WGS sequence"/>
</dbReference>
<dbReference type="PROSITE" id="PS51725">
    <property type="entry name" value="ABM"/>
    <property type="match status" value="1"/>
</dbReference>
<dbReference type="SUPFAM" id="SSF54909">
    <property type="entry name" value="Dimeric alpha+beta barrel"/>
    <property type="match status" value="1"/>
</dbReference>
<gene>
    <name evidence="2" type="ORF">ETU09_04835</name>
</gene>
<reference evidence="2 3" key="1">
    <citation type="submission" date="2019-02" db="EMBL/GenBank/DDBJ databases">
        <title>Apibacter muscae sp. nov.: a novel member of the house fly microbiota.</title>
        <authorList>
            <person name="Park R."/>
        </authorList>
    </citation>
    <scope>NUCLEOTIDE SEQUENCE [LARGE SCALE GENOMIC DNA]</scope>
    <source>
        <strain evidence="2 3">AL1</strain>
    </source>
</reference>
<dbReference type="EMBL" id="SELH01000017">
    <property type="protein sequence ID" value="TWP28647.1"/>
    <property type="molecule type" value="Genomic_DNA"/>
</dbReference>
<dbReference type="RefSeq" id="WP_146292227.1">
    <property type="nucleotide sequence ID" value="NZ_SELH01000017.1"/>
</dbReference>
<dbReference type="PANTHER" id="PTHR33336:SF3">
    <property type="entry name" value="ABM DOMAIN-CONTAINING PROTEIN"/>
    <property type="match status" value="1"/>
</dbReference>
<protein>
    <submittedName>
        <fullName evidence="2">Antibiotic biosynthesis monooxygenase</fullName>
    </submittedName>
</protein>
<feature type="domain" description="ABM" evidence="1">
    <location>
        <begin position="2"/>
        <end position="91"/>
    </location>
</feature>
<keyword evidence="2" id="KW-0560">Oxidoreductase</keyword>
<keyword evidence="3" id="KW-1185">Reference proteome</keyword>
<name>A0A563DEZ0_9FLAO</name>
<evidence type="ECO:0000313" key="2">
    <source>
        <dbReference type="EMBL" id="TWP28647.1"/>
    </source>
</evidence>
<evidence type="ECO:0000259" key="1">
    <source>
        <dbReference type="PROSITE" id="PS51725"/>
    </source>
</evidence>
<comment type="caution">
    <text evidence="2">The sequence shown here is derived from an EMBL/GenBank/DDBJ whole genome shotgun (WGS) entry which is preliminary data.</text>
</comment>
<dbReference type="Pfam" id="PF03992">
    <property type="entry name" value="ABM"/>
    <property type="match status" value="1"/>
</dbReference>
<organism evidence="2 3">
    <name type="scientific">Apibacter muscae</name>
    <dbReference type="NCBI Taxonomy" id="2509004"/>
    <lineage>
        <taxon>Bacteria</taxon>
        <taxon>Pseudomonadati</taxon>
        <taxon>Bacteroidota</taxon>
        <taxon>Flavobacteriia</taxon>
        <taxon>Flavobacteriales</taxon>
        <taxon>Weeksellaceae</taxon>
        <taxon>Apibacter</taxon>
    </lineage>
</organism>
<dbReference type="InterPro" id="IPR011008">
    <property type="entry name" value="Dimeric_a/b-barrel"/>
</dbReference>
<dbReference type="GO" id="GO:0005829">
    <property type="term" value="C:cytosol"/>
    <property type="evidence" value="ECO:0007669"/>
    <property type="project" value="TreeGrafter"/>
</dbReference>
<dbReference type="PANTHER" id="PTHR33336">
    <property type="entry name" value="QUINOL MONOOXYGENASE YGIN-RELATED"/>
    <property type="match status" value="1"/>
</dbReference>
<accession>A0A563DEZ0</accession>
<proteinExistence type="predicted"/>